<gene>
    <name evidence="2" type="ORF">GMARGA_LOCUS22679</name>
</gene>
<comment type="caution">
    <text evidence="2">The sequence shown here is derived from an EMBL/GenBank/DDBJ whole genome shotgun (WGS) entry which is preliminary data.</text>
</comment>
<keyword evidence="3" id="KW-1185">Reference proteome</keyword>
<dbReference type="Proteomes" id="UP000789901">
    <property type="component" value="Unassembled WGS sequence"/>
</dbReference>
<reference evidence="2 3" key="1">
    <citation type="submission" date="2021-06" db="EMBL/GenBank/DDBJ databases">
        <authorList>
            <person name="Kallberg Y."/>
            <person name="Tangrot J."/>
            <person name="Rosling A."/>
        </authorList>
    </citation>
    <scope>NUCLEOTIDE SEQUENCE [LARGE SCALE GENOMIC DNA]</scope>
    <source>
        <strain evidence="2 3">120-4 pot B 10/14</strain>
    </source>
</reference>
<evidence type="ECO:0000313" key="2">
    <source>
        <dbReference type="EMBL" id="CAG8798843.1"/>
    </source>
</evidence>
<evidence type="ECO:0000256" key="1">
    <source>
        <dbReference type="SAM" id="MobiDB-lite"/>
    </source>
</evidence>
<protein>
    <submittedName>
        <fullName evidence="2">32192_t:CDS:1</fullName>
    </submittedName>
</protein>
<name>A0ABN7VTK0_GIGMA</name>
<sequence>MTYSIIDQPEFSVASSSVSTIVPEIKYVELIDDKPEHSSEIIESVNNEPEISPDLPANDELKFSNKESNSQSKPYPSSYLTREQQE</sequence>
<feature type="non-terminal residue" evidence="2">
    <location>
        <position position="86"/>
    </location>
</feature>
<feature type="region of interest" description="Disordered" evidence="1">
    <location>
        <begin position="39"/>
        <end position="86"/>
    </location>
</feature>
<evidence type="ECO:0000313" key="3">
    <source>
        <dbReference type="Proteomes" id="UP000789901"/>
    </source>
</evidence>
<feature type="compositionally biased region" description="Polar residues" evidence="1">
    <location>
        <begin position="66"/>
        <end position="86"/>
    </location>
</feature>
<dbReference type="EMBL" id="CAJVQB010022142">
    <property type="protein sequence ID" value="CAG8798843.1"/>
    <property type="molecule type" value="Genomic_DNA"/>
</dbReference>
<accession>A0ABN7VTK0</accession>
<proteinExistence type="predicted"/>
<organism evidence="2 3">
    <name type="scientific">Gigaspora margarita</name>
    <dbReference type="NCBI Taxonomy" id="4874"/>
    <lineage>
        <taxon>Eukaryota</taxon>
        <taxon>Fungi</taxon>
        <taxon>Fungi incertae sedis</taxon>
        <taxon>Mucoromycota</taxon>
        <taxon>Glomeromycotina</taxon>
        <taxon>Glomeromycetes</taxon>
        <taxon>Diversisporales</taxon>
        <taxon>Gigasporaceae</taxon>
        <taxon>Gigaspora</taxon>
    </lineage>
</organism>